<dbReference type="SUPFAM" id="SSF52833">
    <property type="entry name" value="Thioredoxin-like"/>
    <property type="match status" value="1"/>
</dbReference>
<proteinExistence type="predicted"/>
<evidence type="ECO:0000256" key="1">
    <source>
        <dbReference type="ARBA" id="ARBA00004196"/>
    </source>
</evidence>
<keyword evidence="7" id="KW-1185">Reference proteome</keyword>
<dbReference type="Proteomes" id="UP001398556">
    <property type="component" value="Unassembled WGS sequence"/>
</dbReference>
<evidence type="ECO:0000256" key="2">
    <source>
        <dbReference type="ARBA" id="ARBA00022748"/>
    </source>
</evidence>
<comment type="caution">
    <text evidence="6">The sequence shown here is derived from an EMBL/GenBank/DDBJ whole genome shotgun (WGS) entry which is preliminary data.</text>
</comment>
<name>A0ABU9HMR3_9FLAO</name>
<dbReference type="PROSITE" id="PS00194">
    <property type="entry name" value="THIOREDOXIN_1"/>
    <property type="match status" value="1"/>
</dbReference>
<evidence type="ECO:0000313" key="7">
    <source>
        <dbReference type="Proteomes" id="UP001398556"/>
    </source>
</evidence>
<keyword evidence="4" id="KW-0676">Redox-active center</keyword>
<evidence type="ECO:0000313" key="6">
    <source>
        <dbReference type="EMBL" id="MEL1240937.1"/>
    </source>
</evidence>
<dbReference type="InterPro" id="IPR017937">
    <property type="entry name" value="Thioredoxin_CS"/>
</dbReference>
<dbReference type="InterPro" id="IPR000866">
    <property type="entry name" value="AhpC/TSA"/>
</dbReference>
<dbReference type="InterPro" id="IPR036249">
    <property type="entry name" value="Thioredoxin-like_sf"/>
</dbReference>
<evidence type="ECO:0000259" key="5">
    <source>
        <dbReference type="PROSITE" id="PS51352"/>
    </source>
</evidence>
<dbReference type="Pfam" id="PF00578">
    <property type="entry name" value="AhpC-TSA"/>
    <property type="match status" value="1"/>
</dbReference>
<dbReference type="PANTHER" id="PTHR42852:SF6">
    <property type="entry name" value="THIOL:DISULFIDE INTERCHANGE PROTEIN DSBE"/>
    <property type="match status" value="1"/>
</dbReference>
<keyword evidence="2" id="KW-0201">Cytochrome c-type biogenesis</keyword>
<dbReference type="InterPro" id="IPR025380">
    <property type="entry name" value="DUF4369"/>
</dbReference>
<evidence type="ECO:0000256" key="3">
    <source>
        <dbReference type="ARBA" id="ARBA00023157"/>
    </source>
</evidence>
<feature type="domain" description="Thioredoxin" evidence="5">
    <location>
        <begin position="234"/>
        <end position="376"/>
    </location>
</feature>
<reference evidence="6 7" key="1">
    <citation type="submission" date="2024-04" db="EMBL/GenBank/DDBJ databases">
        <title>Flavobacterium sp. DGU99 16S ribosomal RNA gene Genome sequencing and assembly.</title>
        <authorList>
            <person name="Park S."/>
        </authorList>
    </citation>
    <scope>NUCLEOTIDE SEQUENCE [LARGE SCALE GENOMIC DNA]</scope>
    <source>
        <strain evidence="6 7">DGU99</strain>
    </source>
</reference>
<dbReference type="Pfam" id="PF14289">
    <property type="entry name" value="DUF4369"/>
    <property type="match status" value="1"/>
</dbReference>
<dbReference type="RefSeq" id="WP_341700164.1">
    <property type="nucleotide sequence ID" value="NZ_JBBYHU010000012.1"/>
</dbReference>
<dbReference type="Gene3D" id="3.40.30.10">
    <property type="entry name" value="Glutaredoxin"/>
    <property type="match status" value="1"/>
</dbReference>
<keyword evidence="3" id="KW-1015">Disulfide bond</keyword>
<dbReference type="InterPro" id="IPR050553">
    <property type="entry name" value="Thioredoxin_ResA/DsbE_sf"/>
</dbReference>
<dbReference type="InterPro" id="IPR013766">
    <property type="entry name" value="Thioredoxin_domain"/>
</dbReference>
<evidence type="ECO:0000256" key="4">
    <source>
        <dbReference type="ARBA" id="ARBA00023284"/>
    </source>
</evidence>
<dbReference type="EMBL" id="JBBYHU010000012">
    <property type="protein sequence ID" value="MEL1240937.1"/>
    <property type="molecule type" value="Genomic_DNA"/>
</dbReference>
<dbReference type="PANTHER" id="PTHR42852">
    <property type="entry name" value="THIOL:DISULFIDE INTERCHANGE PROTEIN DSBE"/>
    <property type="match status" value="1"/>
</dbReference>
<sequence>MKKSILIILMIPLVLFSQKKPYEIQGKIAIKDSTTQAILVCNDLDFTVNQTVNIIDGKFEFKGEGIEDPRKIQLFVKRKNMPFISRKEMLIFYLEPGINKIESKTASIKDAEVLDSKTNAEASILETALQPFTNKKEALKKEYTKLVAETVKDSVAIAKTDQALEATDEDMKKIYLDFIKNNPNSYISLYALKKYNMIPNYADVAPLYKSLTDAVKNTKLGKEYENYLLQLKVVKVGNKAPDFTQQDTEGKDVKLSDYKGKYVLLDFWASWCGPCRKENPNLKKAYSQYHSKGLEILGISIDVEAFKENWLGAIKADGLTWKQVSDLKNNNVAAELYGIKAIPQNFLINPAGVIVAKNIKGEALNETLMKIFDKKS</sequence>
<gene>
    <name evidence="6" type="ORF">AAEO59_07755</name>
</gene>
<comment type="subcellular location">
    <subcellularLocation>
        <location evidence="1">Cell envelope</location>
    </subcellularLocation>
</comment>
<accession>A0ABU9HMR3</accession>
<dbReference type="CDD" id="cd02966">
    <property type="entry name" value="TlpA_like_family"/>
    <property type="match status" value="1"/>
</dbReference>
<organism evidence="6 7">
    <name type="scientific">Flavobacterium flavipallidum</name>
    <dbReference type="NCBI Taxonomy" id="3139140"/>
    <lineage>
        <taxon>Bacteria</taxon>
        <taxon>Pseudomonadati</taxon>
        <taxon>Bacteroidota</taxon>
        <taxon>Flavobacteriia</taxon>
        <taxon>Flavobacteriales</taxon>
        <taxon>Flavobacteriaceae</taxon>
        <taxon>Flavobacterium</taxon>
    </lineage>
</organism>
<dbReference type="PROSITE" id="PS51352">
    <property type="entry name" value="THIOREDOXIN_2"/>
    <property type="match status" value="1"/>
</dbReference>
<protein>
    <submittedName>
        <fullName evidence="6">TlpA disulfide reductase family protein</fullName>
    </submittedName>
</protein>